<accession>W1NHN8</accession>
<dbReference type="InterPro" id="IPR006012">
    <property type="entry name" value="Syntaxin/epimorphin_CS"/>
</dbReference>
<dbReference type="Pfam" id="PF00804">
    <property type="entry name" value="Syntaxin"/>
    <property type="match status" value="1"/>
</dbReference>
<feature type="transmembrane region" description="Helical" evidence="6">
    <location>
        <begin position="278"/>
        <end position="299"/>
    </location>
</feature>
<evidence type="ECO:0000256" key="3">
    <source>
        <dbReference type="ARBA" id="ARBA00022927"/>
    </source>
</evidence>
<dbReference type="GO" id="GO:0005886">
    <property type="term" value="C:plasma membrane"/>
    <property type="evidence" value="ECO:0000318"/>
    <property type="project" value="GO_Central"/>
</dbReference>
<organism evidence="8 9">
    <name type="scientific">Amborella trichopoda</name>
    <dbReference type="NCBI Taxonomy" id="13333"/>
    <lineage>
        <taxon>Eukaryota</taxon>
        <taxon>Viridiplantae</taxon>
        <taxon>Streptophyta</taxon>
        <taxon>Embryophyta</taxon>
        <taxon>Tracheophyta</taxon>
        <taxon>Spermatophyta</taxon>
        <taxon>Magnoliopsida</taxon>
        <taxon>Amborellales</taxon>
        <taxon>Amborellaceae</taxon>
        <taxon>Amborella</taxon>
    </lineage>
</organism>
<feature type="transmembrane region" description="Helical" evidence="6">
    <location>
        <begin position="381"/>
        <end position="402"/>
    </location>
</feature>
<dbReference type="GO" id="GO:0048278">
    <property type="term" value="P:vesicle docking"/>
    <property type="evidence" value="ECO:0000318"/>
    <property type="project" value="GO_Central"/>
</dbReference>
<dbReference type="STRING" id="13333.W1NHN8"/>
<evidence type="ECO:0000313" key="8">
    <source>
        <dbReference type="EMBL" id="ERM94699.1"/>
    </source>
</evidence>
<dbReference type="Gene3D" id="1.20.5.110">
    <property type="match status" value="1"/>
</dbReference>
<evidence type="ECO:0000256" key="5">
    <source>
        <dbReference type="SAM" id="Coils"/>
    </source>
</evidence>
<keyword evidence="9" id="KW-1185">Reference proteome</keyword>
<sequence length="405" mass="46456">MNDLMTKSFMNYVELKKQALKDLEAGPDIELSDLSLEDEENLGQFFEEVGAIKGDIEILYDLLRNLKDVDGEMKSVHDSNPLKFLRERMDLDMVSVLKRARAIKARLELLDRSNADNRRLYGYKEGGSVDRTRVSVTNGLRKKLRDIMKEFQSLREKIVAENREGLRRKVYAETGVLVRESLAEEMVYNGRMLQTLAEKAETQQHEVIERDNAMKEIEKNLMELHQIFLDMAVLVEVQGEEIDNIEHNMVKAGAYVRDATKNLQVAKEYQSGRNKCRVIGGALLLVFVFVLLISTILHFRRRVGLGCVSTTLIQRARYLWFTEMNPIVGHLVDLWLELLRWEGEVIDNIKHIVKAGAYIRDATKNLEVAKEYQGGRNRYRVIGGALLLFFAFVLLISTVVSLSTS</sequence>
<dbReference type="GO" id="GO:0006906">
    <property type="term" value="P:vesicle fusion"/>
    <property type="evidence" value="ECO:0000318"/>
    <property type="project" value="GO_Central"/>
</dbReference>
<dbReference type="GO" id="GO:0006887">
    <property type="term" value="P:exocytosis"/>
    <property type="evidence" value="ECO:0000318"/>
    <property type="project" value="GO_Central"/>
</dbReference>
<dbReference type="SMART" id="SM00503">
    <property type="entry name" value="SynN"/>
    <property type="match status" value="1"/>
</dbReference>
<keyword evidence="5" id="KW-0175">Coiled coil</keyword>
<evidence type="ECO:0000256" key="6">
    <source>
        <dbReference type="SAM" id="Phobius"/>
    </source>
</evidence>
<dbReference type="PROSITE" id="PS50192">
    <property type="entry name" value="T_SNARE"/>
    <property type="match status" value="1"/>
</dbReference>
<dbReference type="Gene3D" id="1.20.58.70">
    <property type="match status" value="1"/>
</dbReference>
<reference evidence="9" key="1">
    <citation type="journal article" date="2013" name="Science">
        <title>The Amborella genome and the evolution of flowering plants.</title>
        <authorList>
            <consortium name="Amborella Genome Project"/>
        </authorList>
    </citation>
    <scope>NUCLEOTIDE SEQUENCE [LARGE SCALE GENOMIC DNA]</scope>
</reference>
<dbReference type="Pfam" id="PF05739">
    <property type="entry name" value="SNARE"/>
    <property type="match status" value="1"/>
</dbReference>
<feature type="domain" description="T-SNARE coiled-coil homology" evidence="7">
    <location>
        <begin position="204"/>
        <end position="266"/>
    </location>
</feature>
<gene>
    <name evidence="8" type="ORF">AMTR_s00011p00235020</name>
</gene>
<dbReference type="SUPFAM" id="SSF47661">
    <property type="entry name" value="t-snare proteins"/>
    <property type="match status" value="1"/>
</dbReference>
<dbReference type="GO" id="GO:0005484">
    <property type="term" value="F:SNAP receptor activity"/>
    <property type="evidence" value="ECO:0000318"/>
    <property type="project" value="GO_Central"/>
</dbReference>
<evidence type="ECO:0000313" key="9">
    <source>
        <dbReference type="Proteomes" id="UP000017836"/>
    </source>
</evidence>
<dbReference type="GO" id="GO:0031201">
    <property type="term" value="C:SNARE complex"/>
    <property type="evidence" value="ECO:0000318"/>
    <property type="project" value="GO_Central"/>
</dbReference>
<keyword evidence="6" id="KW-0472">Membrane</keyword>
<dbReference type="GO" id="GO:0006886">
    <property type="term" value="P:intracellular protein transport"/>
    <property type="evidence" value="ECO:0000318"/>
    <property type="project" value="GO_Central"/>
</dbReference>
<keyword evidence="2" id="KW-0813">Transport</keyword>
<dbReference type="FunFam" id="1.20.58.70:FF:000003">
    <property type="entry name" value="Qa-SNARE, Sso1/Syntaxin1-type, SYP12A-group"/>
    <property type="match status" value="1"/>
</dbReference>
<dbReference type="HOGENOM" id="CLU_042423_1_1_1"/>
<dbReference type="OMA" id="RTWACWI"/>
<keyword evidence="3" id="KW-0653">Protein transport</keyword>
<keyword evidence="6" id="KW-0812">Transmembrane</keyword>
<feature type="coiled-coil region" evidence="5">
    <location>
        <begin position="137"/>
        <end position="164"/>
    </location>
</feature>
<dbReference type="CDD" id="cd00179">
    <property type="entry name" value="SynN"/>
    <property type="match status" value="1"/>
</dbReference>
<dbReference type="GO" id="GO:0000149">
    <property type="term" value="F:SNARE binding"/>
    <property type="evidence" value="ECO:0000318"/>
    <property type="project" value="GO_Central"/>
</dbReference>
<evidence type="ECO:0000256" key="4">
    <source>
        <dbReference type="RuleBase" id="RU003858"/>
    </source>
</evidence>
<dbReference type="InterPro" id="IPR000727">
    <property type="entry name" value="T_SNARE_dom"/>
</dbReference>
<dbReference type="InterPro" id="IPR006011">
    <property type="entry name" value="Syntaxin_N"/>
</dbReference>
<dbReference type="PANTHER" id="PTHR19957">
    <property type="entry name" value="SYNTAXIN"/>
    <property type="match status" value="1"/>
</dbReference>
<name>W1NHN8_AMBTC</name>
<dbReference type="SMART" id="SM00397">
    <property type="entry name" value="t_SNARE"/>
    <property type="match status" value="1"/>
</dbReference>
<evidence type="ECO:0000256" key="2">
    <source>
        <dbReference type="ARBA" id="ARBA00022448"/>
    </source>
</evidence>
<keyword evidence="6" id="KW-1133">Transmembrane helix</keyword>
<dbReference type="EMBL" id="KI397507">
    <property type="protein sequence ID" value="ERM94699.1"/>
    <property type="molecule type" value="Genomic_DNA"/>
</dbReference>
<dbReference type="PROSITE" id="PS00914">
    <property type="entry name" value="SYNTAXIN"/>
    <property type="match status" value="1"/>
</dbReference>
<dbReference type="InterPro" id="IPR010989">
    <property type="entry name" value="SNARE"/>
</dbReference>
<dbReference type="GO" id="GO:0012505">
    <property type="term" value="C:endomembrane system"/>
    <property type="evidence" value="ECO:0000318"/>
    <property type="project" value="GO_Central"/>
</dbReference>
<evidence type="ECO:0000256" key="1">
    <source>
        <dbReference type="ARBA" id="ARBA00009063"/>
    </source>
</evidence>
<evidence type="ECO:0000259" key="7">
    <source>
        <dbReference type="PROSITE" id="PS50192"/>
    </source>
</evidence>
<proteinExistence type="inferred from homology"/>
<dbReference type="eggNOG" id="KOG0810">
    <property type="taxonomic scope" value="Eukaryota"/>
</dbReference>
<dbReference type="AlphaFoldDB" id="W1NHN8"/>
<dbReference type="FunFam" id="1.20.5.110:FF:000008">
    <property type="entry name" value="Syntaxin 132"/>
    <property type="match status" value="1"/>
</dbReference>
<comment type="similarity">
    <text evidence="1 4">Belongs to the syntaxin family.</text>
</comment>
<dbReference type="Proteomes" id="UP000017836">
    <property type="component" value="Unassembled WGS sequence"/>
</dbReference>
<protein>
    <recommendedName>
        <fullName evidence="7">t-SNARE coiled-coil homology domain-containing protein</fullName>
    </recommendedName>
</protein>
<dbReference type="Gramene" id="ERM94699">
    <property type="protein sequence ID" value="ERM94699"/>
    <property type="gene ID" value="AMTR_s00011p00235020"/>
</dbReference>
<dbReference type="CDD" id="cd15848">
    <property type="entry name" value="SNARE_syntaxin1-like"/>
    <property type="match status" value="1"/>
</dbReference>
<dbReference type="PANTHER" id="PTHR19957:SF251">
    <property type="entry name" value="SYNTAXIN-RELATED PROTEIN KNOLLE"/>
    <property type="match status" value="1"/>
</dbReference>
<dbReference type="InterPro" id="IPR045242">
    <property type="entry name" value="Syntaxin"/>
</dbReference>